<feature type="domain" description="Phosphoacetylglucosamine mutase AMG1" evidence="17">
    <location>
        <begin position="305"/>
        <end position="442"/>
    </location>
</feature>
<dbReference type="PANTHER" id="PTHR45955:SF1">
    <property type="entry name" value="PHOSPHOACETYLGLUCOSAMINE MUTASE"/>
    <property type="match status" value="1"/>
</dbReference>
<dbReference type="Pfam" id="PF21405">
    <property type="entry name" value="AMG1_II"/>
    <property type="match status" value="1"/>
</dbReference>
<dbReference type="PROSITE" id="PS00710">
    <property type="entry name" value="PGM_PMM"/>
    <property type="match status" value="1"/>
</dbReference>
<dbReference type="Pfam" id="PF00408">
    <property type="entry name" value="PGM_PMM_IV"/>
    <property type="match status" value="1"/>
</dbReference>
<feature type="domain" description="Phosphoacetylglucosamine mutase AMG1" evidence="18">
    <location>
        <begin position="187"/>
        <end position="290"/>
    </location>
</feature>
<feature type="binding site" evidence="14">
    <location>
        <position position="284"/>
    </location>
    <ligand>
        <name>Mg(2+)</name>
        <dbReference type="ChEBI" id="CHEBI:18420"/>
    </ligand>
</feature>
<evidence type="ECO:0000256" key="14">
    <source>
        <dbReference type="PIRSR" id="PIRSR016408-3"/>
    </source>
</evidence>
<accession>A0A8S1EYS6</accession>
<evidence type="ECO:0000259" key="17">
    <source>
        <dbReference type="Pfam" id="PF21404"/>
    </source>
</evidence>
<evidence type="ECO:0000259" key="18">
    <source>
        <dbReference type="Pfam" id="PF21405"/>
    </source>
</evidence>
<evidence type="ECO:0000256" key="12">
    <source>
        <dbReference type="PIRSR" id="PIRSR016408-1"/>
    </source>
</evidence>
<evidence type="ECO:0000256" key="6">
    <source>
        <dbReference type="ARBA" id="ARBA00022723"/>
    </source>
</evidence>
<evidence type="ECO:0000256" key="7">
    <source>
        <dbReference type="ARBA" id="ARBA00022842"/>
    </source>
</evidence>
<dbReference type="Gene3D" id="3.30.310.50">
    <property type="entry name" value="Alpha-D-phosphohexomutase, C-terminal domain"/>
    <property type="match status" value="1"/>
</dbReference>
<feature type="binding site" description="via phosphate group" evidence="14">
    <location>
        <position position="73"/>
    </location>
    <ligand>
        <name>Mg(2+)</name>
        <dbReference type="ChEBI" id="CHEBI:18420"/>
    </ligand>
</feature>
<evidence type="ECO:0000313" key="20">
    <source>
        <dbReference type="Proteomes" id="UP000494206"/>
    </source>
</evidence>
<feature type="binding site" evidence="14">
    <location>
        <position position="286"/>
    </location>
    <ligand>
        <name>Mg(2+)</name>
        <dbReference type="ChEBI" id="CHEBI:18420"/>
    </ligand>
</feature>
<dbReference type="GO" id="GO:0005975">
    <property type="term" value="P:carbohydrate metabolic process"/>
    <property type="evidence" value="ECO:0007669"/>
    <property type="project" value="InterPro"/>
</dbReference>
<evidence type="ECO:0000256" key="13">
    <source>
        <dbReference type="PIRSR" id="PIRSR016408-2"/>
    </source>
</evidence>
<dbReference type="PANTHER" id="PTHR45955">
    <property type="entry name" value="PHOSPHOACETYLGLUCOSAMINE MUTASE"/>
    <property type="match status" value="1"/>
</dbReference>
<feature type="active site" description="Phosphoserine intermediate" evidence="12">
    <location>
        <position position="73"/>
    </location>
</feature>
<dbReference type="AlphaFoldDB" id="A0A8S1EYS6"/>
<dbReference type="GO" id="GO:0004610">
    <property type="term" value="F:phosphoacetylglucosamine mutase activity"/>
    <property type="evidence" value="ECO:0007669"/>
    <property type="project" value="UniProtKB-UniRule"/>
</dbReference>
<feature type="binding site" evidence="13">
    <location>
        <begin position="504"/>
        <end position="508"/>
    </location>
    <ligand>
        <name>substrate</name>
    </ligand>
</feature>
<evidence type="ECO:0000256" key="1">
    <source>
        <dbReference type="ARBA" id="ARBA00000558"/>
    </source>
</evidence>
<dbReference type="InterPro" id="IPR049023">
    <property type="entry name" value="AMG1_II"/>
</dbReference>
<dbReference type="Pfam" id="PF21404">
    <property type="entry name" value="AMG1_III"/>
    <property type="match status" value="1"/>
</dbReference>
<dbReference type="EC" id="5.4.2.3" evidence="4 11"/>
<keyword evidence="7 11" id="KW-0460">Magnesium</keyword>
<comment type="cofactor">
    <cofactor evidence="11 14">
        <name>Mg(2+)</name>
        <dbReference type="ChEBI" id="CHEBI:18420"/>
    </cofactor>
    <text evidence="11 14">Binds 1 Mg(2+) ion per subunit.</text>
</comment>
<dbReference type="InterPro" id="IPR036900">
    <property type="entry name" value="A-D-PHexomutase_C_sf"/>
</dbReference>
<dbReference type="InterPro" id="IPR005844">
    <property type="entry name" value="A-D-PHexomutase_a/b/a-I"/>
</dbReference>
<evidence type="ECO:0000256" key="2">
    <source>
        <dbReference type="ARBA" id="ARBA00004865"/>
    </source>
</evidence>
<organism evidence="19 20">
    <name type="scientific">Caenorhabditis bovis</name>
    <dbReference type="NCBI Taxonomy" id="2654633"/>
    <lineage>
        <taxon>Eukaryota</taxon>
        <taxon>Metazoa</taxon>
        <taxon>Ecdysozoa</taxon>
        <taxon>Nematoda</taxon>
        <taxon>Chromadorea</taxon>
        <taxon>Rhabditida</taxon>
        <taxon>Rhabditina</taxon>
        <taxon>Rhabditomorpha</taxon>
        <taxon>Rhabditoidea</taxon>
        <taxon>Rhabditidae</taxon>
        <taxon>Peloderinae</taxon>
        <taxon>Caenorhabditis</taxon>
    </lineage>
</organism>
<dbReference type="EMBL" id="CADEPM010000005">
    <property type="protein sequence ID" value="CAB3405707.1"/>
    <property type="molecule type" value="Genomic_DNA"/>
</dbReference>
<dbReference type="InterPro" id="IPR049022">
    <property type="entry name" value="AMG1_III"/>
</dbReference>
<dbReference type="CDD" id="cd03086">
    <property type="entry name" value="PGM3"/>
    <property type="match status" value="1"/>
</dbReference>
<dbReference type="InterPro" id="IPR005843">
    <property type="entry name" value="A-D-PHexomutase_C"/>
</dbReference>
<dbReference type="Proteomes" id="UP000494206">
    <property type="component" value="Unassembled WGS sequence"/>
</dbReference>
<proteinExistence type="inferred from homology"/>
<name>A0A8S1EYS6_9PELO</name>
<feature type="binding site" evidence="14">
    <location>
        <position position="288"/>
    </location>
    <ligand>
        <name>Mg(2+)</name>
        <dbReference type="ChEBI" id="CHEBI:18420"/>
    </ligand>
</feature>
<dbReference type="FunFam" id="3.30.310.50:FF:000003">
    <property type="entry name" value="Phosphoacetylglucosamine mutase"/>
    <property type="match status" value="1"/>
</dbReference>
<dbReference type="SUPFAM" id="SSF53738">
    <property type="entry name" value="Phosphoglucomutase, first 3 domains"/>
    <property type="match status" value="3"/>
</dbReference>
<dbReference type="GO" id="GO:0006048">
    <property type="term" value="P:UDP-N-acetylglucosamine biosynthetic process"/>
    <property type="evidence" value="ECO:0007669"/>
    <property type="project" value="UniProtKB-UniRule"/>
</dbReference>
<evidence type="ECO:0000256" key="8">
    <source>
        <dbReference type="ARBA" id="ARBA00023235"/>
    </source>
</evidence>
<dbReference type="Pfam" id="PF02878">
    <property type="entry name" value="PGM_PMM_I"/>
    <property type="match status" value="2"/>
</dbReference>
<keyword evidence="8 11" id="KW-0413">Isomerase</keyword>
<reference evidence="19 20" key="1">
    <citation type="submission" date="2020-04" db="EMBL/GenBank/DDBJ databases">
        <authorList>
            <person name="Laetsch R D."/>
            <person name="Stevens L."/>
            <person name="Kumar S."/>
            <person name="Blaxter L. M."/>
        </authorList>
    </citation>
    <scope>NUCLEOTIDE SEQUENCE [LARGE SCALE GENOMIC DNA]</scope>
</reference>
<evidence type="ECO:0000256" key="3">
    <source>
        <dbReference type="ARBA" id="ARBA00010231"/>
    </source>
</evidence>
<dbReference type="PIRSF" id="PIRSF016408">
    <property type="entry name" value="PAGM"/>
    <property type="match status" value="1"/>
</dbReference>
<dbReference type="GO" id="GO:0000287">
    <property type="term" value="F:magnesium ion binding"/>
    <property type="evidence" value="ECO:0007669"/>
    <property type="project" value="InterPro"/>
</dbReference>
<comment type="similarity">
    <text evidence="3 11">Belongs to the phosphohexose mutase family.</text>
</comment>
<dbReference type="InterPro" id="IPR016657">
    <property type="entry name" value="PAGM"/>
</dbReference>
<keyword evidence="20" id="KW-1185">Reference proteome</keyword>
<protein>
    <recommendedName>
        <fullName evidence="4 11">Phosphoacetylglucosamine mutase</fullName>
        <shortName evidence="11">PAGM</shortName>
        <ecNumber evidence="4 11">5.4.2.3</ecNumber>
    </recommendedName>
    <alternativeName>
        <fullName evidence="10 11">Acetylglucosamine phosphomutase</fullName>
    </alternativeName>
    <alternativeName>
        <fullName evidence="9 11">N-acetylglucosamine-phosphate mutase</fullName>
    </alternativeName>
</protein>
<evidence type="ECO:0000256" key="10">
    <source>
        <dbReference type="ARBA" id="ARBA00032065"/>
    </source>
</evidence>
<feature type="domain" description="Alpha-D-phosphohexomutase C-terminal" evidence="15">
    <location>
        <begin position="491"/>
        <end position="529"/>
    </location>
</feature>
<dbReference type="FunFam" id="3.40.120.10:FF:000013">
    <property type="entry name" value="Phosphoacetylglucosamine mutase"/>
    <property type="match status" value="1"/>
</dbReference>
<comment type="caution">
    <text evidence="19">The sequence shown here is derived from an EMBL/GenBank/DDBJ whole genome shotgun (WGS) entry which is preliminary data.</text>
</comment>
<feature type="binding site" evidence="13">
    <location>
        <position position="513"/>
    </location>
    <ligand>
        <name>substrate</name>
    </ligand>
</feature>
<feature type="binding site" evidence="13">
    <location>
        <begin position="382"/>
        <end position="384"/>
    </location>
    <ligand>
        <name>substrate</name>
    </ligand>
</feature>
<dbReference type="SUPFAM" id="SSF55957">
    <property type="entry name" value="Phosphoglucomutase, C-terminal domain"/>
    <property type="match status" value="1"/>
</dbReference>
<dbReference type="OrthoDB" id="1928at2759"/>
<sequence>MSFEIPSQYTRNVNTSASGDSVSIEDSEKFSYGTAGFRNKAEKLSFIVFRCAYLAGLRAKKTDKTTGLMITASHNPACDNGVKIVDPMGDMLSPEWENFATQLVNSTDDDLPSTICALELEVNAMCAMKAKVVCAMDTRESGPHLMLAAKAGTAMANVEFEDLGVLTTPQLHYIVRANNDSEFGKPSESGYYEAFSTVFKELYEITDEPKDSKYSKNLVLDCANGVGAPRFMDLLKLIDNKYLNVNFRNIKGDLNHKCGADFVKISQSLPLHFTAADEKCASFDGDADRLIYFRPLCSKNIQILDGDKIAVLLATYIQEQLNELRKSSDVKLTLGIVQTAYANGSSTKYIKEKLGVTPEIVPTGVKNLHHAAVKYDIGVYFEANGHGTVVFSEKFDKEIRKSESDNAALRRLKLFSRLINEVVGDAFADLLAVEIVLRHFGWSIEDWATKLYQDVPNIQIKVPVSDRSIYKTTWEETTLLEPEGLQEKINHHVSEFENARAFIRPSGTENIVRVYAEADSLENTQKLGAALEQLICN</sequence>
<feature type="domain" description="Alpha-D-phosphohexomutase alpha/beta/alpha" evidence="16">
    <location>
        <begin position="60"/>
        <end position="106"/>
    </location>
</feature>
<keyword evidence="5" id="KW-0597">Phosphoprotein</keyword>
<comment type="pathway">
    <text evidence="2 11">Nucleotide-sugar biosynthesis; UDP-N-acetyl-alpha-D-glucosamine biosynthesis; N-acetyl-alpha-D-glucosamine 1-phosphate from alpha-D-glucosamine 6-phosphate (route I): step 2/2.</text>
</comment>
<evidence type="ECO:0000259" key="15">
    <source>
        <dbReference type="Pfam" id="PF00408"/>
    </source>
</evidence>
<evidence type="ECO:0000256" key="9">
    <source>
        <dbReference type="ARBA" id="ARBA00031926"/>
    </source>
</evidence>
<comment type="function">
    <text evidence="11">Catalyzes the conversion of GlcNAc-6-P into GlcNAc-1-P during the synthesis of uridine diphosphate/UDP-GlcNAc, a sugar nucleotide critical to multiple glycosylation pathways including protein N- and O-glycosylation.</text>
</comment>
<keyword evidence="6 11" id="KW-0479">Metal-binding</keyword>
<dbReference type="Gene3D" id="3.40.120.10">
    <property type="entry name" value="Alpha-D-Glucose-1,6-Bisphosphate, subunit A, domain 3"/>
    <property type="match status" value="3"/>
</dbReference>
<feature type="domain" description="Alpha-D-phosphohexomutase alpha/beta/alpha" evidence="16">
    <location>
        <begin position="127"/>
        <end position="177"/>
    </location>
</feature>
<gene>
    <name evidence="19" type="ORF">CBOVIS_LOCUS7872</name>
</gene>
<dbReference type="InterPro" id="IPR016055">
    <property type="entry name" value="A-D-PHexomutase_a/b/a-I/II/III"/>
</dbReference>
<evidence type="ECO:0000256" key="11">
    <source>
        <dbReference type="PIRNR" id="PIRNR016408"/>
    </source>
</evidence>
<evidence type="ECO:0000256" key="4">
    <source>
        <dbReference type="ARBA" id="ARBA00012731"/>
    </source>
</evidence>
<dbReference type="InterPro" id="IPR016066">
    <property type="entry name" value="A-D-PHexomutase_CS"/>
</dbReference>
<evidence type="ECO:0000256" key="5">
    <source>
        <dbReference type="ARBA" id="ARBA00022553"/>
    </source>
</evidence>
<evidence type="ECO:0000259" key="16">
    <source>
        <dbReference type="Pfam" id="PF02878"/>
    </source>
</evidence>
<comment type="catalytic activity">
    <reaction evidence="1 11">
        <text>N-acetyl-alpha-D-glucosamine 1-phosphate = N-acetyl-D-glucosamine 6-phosphate</text>
        <dbReference type="Rhea" id="RHEA:23804"/>
        <dbReference type="ChEBI" id="CHEBI:57513"/>
        <dbReference type="ChEBI" id="CHEBI:57776"/>
        <dbReference type="EC" id="5.4.2.3"/>
    </reaction>
</comment>
<evidence type="ECO:0000313" key="19">
    <source>
        <dbReference type="EMBL" id="CAB3405707.1"/>
    </source>
</evidence>